<comment type="similarity">
    <text evidence="1">Belongs to the multicopper oxidase family.</text>
</comment>
<dbReference type="InterPro" id="IPR001117">
    <property type="entry name" value="Cu-oxidase_2nd"/>
</dbReference>
<sequence length="700" mass="77978">MAGECNYKPVRSSSPLSIHVEPSSYELGPSPQDLDLEQHVGLLAREKSEEQVDACDEQDTISSLEDSSRLTQTRISLVWLLPLGSFIATVLLLSYALRLGQESRRHVGPLEDFRRPASEYILDSTWDFDAPPRIREYDWVIQEIVANPDGVFRPMLTVNGKFPGELIRCNEGDTIVVNVRNEATNATALHWHGLFQNGTNWMDGTPGVTQCPIAPGGRFRYEFKIENQAGTYFYHGHQAAQGLDGLVGPIIIHSRNEREQQEIPYVSDRVVLLQDWYYDPSSALLKQKLSPGSESSPIPNGALLNGANKVDCALHPSRRCDNSSAALTTFDLQPDENHRLRLINTGAFAWFEVTVDRHLDLPVTEIDGVNVEPASDSGLIIGPGQRYSMILPANQTGADLFWFRARMLKHCFSENVLPEHGFDEARAVVRYAPLGSAATREDLALPDTENDSGKATTECKDVAPGRYKPVPALAAPEYAHKSWYLRVNLGIGDWRLERGHLNGSSFRPNLKSPTLHRVVDGLRSSNQSFQLEGLNDRAFDLDTELVLSHNGVEVVDVILQNFDEGNHPFHLHGHQMFILASGHGYFPGYESLGLAPEGKGLLDPSNTSVIDNPLRRDVATVEGFGWLLIRFIADNPGLWLFHCHMVWHGESGMAMQFLSRLDMLKKWAVPEENARLCEASTDDLEKGAPPKDSFWYGSSP</sequence>
<evidence type="ECO:0000256" key="2">
    <source>
        <dbReference type="ARBA" id="ARBA00022723"/>
    </source>
</evidence>
<organism evidence="10 11">
    <name type="scientific">Phialemonium thermophilum</name>
    <dbReference type="NCBI Taxonomy" id="223376"/>
    <lineage>
        <taxon>Eukaryota</taxon>
        <taxon>Fungi</taxon>
        <taxon>Dikarya</taxon>
        <taxon>Ascomycota</taxon>
        <taxon>Pezizomycotina</taxon>
        <taxon>Sordariomycetes</taxon>
        <taxon>Sordariomycetidae</taxon>
        <taxon>Cephalothecales</taxon>
        <taxon>Cephalothecaceae</taxon>
        <taxon>Phialemonium</taxon>
    </lineage>
</organism>
<feature type="domain" description="Plastocyanin-like" evidence="7">
    <location>
        <begin position="269"/>
        <end position="410"/>
    </location>
</feature>
<dbReference type="CDD" id="cd13857">
    <property type="entry name" value="CuRO_1_Diphenol_Ox"/>
    <property type="match status" value="1"/>
</dbReference>
<accession>A0ABR3Y6D4</accession>
<evidence type="ECO:0000259" key="7">
    <source>
        <dbReference type="Pfam" id="PF00394"/>
    </source>
</evidence>
<dbReference type="InterPro" id="IPR011707">
    <property type="entry name" value="Cu-oxidase-like_N"/>
</dbReference>
<keyword evidence="3" id="KW-0560">Oxidoreductase</keyword>
<evidence type="ECO:0000259" key="8">
    <source>
        <dbReference type="Pfam" id="PF07731"/>
    </source>
</evidence>
<reference evidence="10 11" key="1">
    <citation type="journal article" date="2024" name="Commun. Biol.">
        <title>Comparative genomic analysis of thermophilic fungi reveals convergent evolutionary adaptations and gene losses.</title>
        <authorList>
            <person name="Steindorff A.S."/>
            <person name="Aguilar-Pontes M.V."/>
            <person name="Robinson A.J."/>
            <person name="Andreopoulos B."/>
            <person name="LaButti K."/>
            <person name="Kuo A."/>
            <person name="Mondo S."/>
            <person name="Riley R."/>
            <person name="Otillar R."/>
            <person name="Haridas S."/>
            <person name="Lipzen A."/>
            <person name="Grimwood J."/>
            <person name="Schmutz J."/>
            <person name="Clum A."/>
            <person name="Reid I.D."/>
            <person name="Moisan M.C."/>
            <person name="Butler G."/>
            <person name="Nguyen T.T.M."/>
            <person name="Dewar K."/>
            <person name="Conant G."/>
            <person name="Drula E."/>
            <person name="Henrissat B."/>
            <person name="Hansel C."/>
            <person name="Singer S."/>
            <person name="Hutchinson M.I."/>
            <person name="de Vries R.P."/>
            <person name="Natvig D.O."/>
            <person name="Powell A.J."/>
            <person name="Tsang A."/>
            <person name="Grigoriev I.V."/>
        </authorList>
    </citation>
    <scope>NUCLEOTIDE SEQUENCE [LARGE SCALE GENOMIC DNA]</scope>
    <source>
        <strain evidence="10 11">ATCC 24622</strain>
    </source>
</reference>
<dbReference type="EMBL" id="JAZHXJ010000005">
    <property type="protein sequence ID" value="KAL1883836.1"/>
    <property type="molecule type" value="Genomic_DNA"/>
</dbReference>
<evidence type="ECO:0000313" key="11">
    <source>
        <dbReference type="Proteomes" id="UP001586593"/>
    </source>
</evidence>
<dbReference type="InterPro" id="IPR033138">
    <property type="entry name" value="Cu_oxidase_CS"/>
</dbReference>
<dbReference type="InterPro" id="IPR002355">
    <property type="entry name" value="Cu_oxidase_Cu_BS"/>
</dbReference>
<dbReference type="CDD" id="cd13910">
    <property type="entry name" value="CuRO_3_MCO_like_4"/>
    <property type="match status" value="1"/>
</dbReference>
<evidence type="ECO:0000256" key="1">
    <source>
        <dbReference type="ARBA" id="ARBA00010609"/>
    </source>
</evidence>
<dbReference type="Proteomes" id="UP001586593">
    <property type="component" value="Unassembled WGS sequence"/>
</dbReference>
<dbReference type="SUPFAM" id="SSF49503">
    <property type="entry name" value="Cupredoxins"/>
    <property type="match status" value="3"/>
</dbReference>
<keyword evidence="6" id="KW-0472">Membrane</keyword>
<dbReference type="Pfam" id="PF07731">
    <property type="entry name" value="Cu-oxidase_2"/>
    <property type="match status" value="1"/>
</dbReference>
<protein>
    <recommendedName>
        <fullName evidence="12">Multicopper oxidase</fullName>
    </recommendedName>
</protein>
<evidence type="ECO:0000256" key="6">
    <source>
        <dbReference type="SAM" id="Phobius"/>
    </source>
</evidence>
<evidence type="ECO:0000256" key="3">
    <source>
        <dbReference type="ARBA" id="ARBA00023002"/>
    </source>
</evidence>
<evidence type="ECO:0000313" key="10">
    <source>
        <dbReference type="EMBL" id="KAL1883836.1"/>
    </source>
</evidence>
<feature type="domain" description="Plastocyanin-like" evidence="9">
    <location>
        <begin position="142"/>
        <end position="256"/>
    </location>
</feature>
<gene>
    <name evidence="10" type="ORF">VTK73DRAFT_7624</name>
</gene>
<feature type="transmembrane region" description="Helical" evidence="6">
    <location>
        <begin position="77"/>
        <end position="97"/>
    </location>
</feature>
<dbReference type="PROSITE" id="PS00080">
    <property type="entry name" value="MULTICOPPER_OXIDASE2"/>
    <property type="match status" value="1"/>
</dbReference>
<dbReference type="InterPro" id="IPR011706">
    <property type="entry name" value="Cu-oxidase_C"/>
</dbReference>
<evidence type="ECO:0000256" key="4">
    <source>
        <dbReference type="ARBA" id="ARBA00023008"/>
    </source>
</evidence>
<proteinExistence type="inferred from homology"/>
<keyword evidence="2" id="KW-0479">Metal-binding</keyword>
<comment type="caution">
    <text evidence="10">The sequence shown here is derived from an EMBL/GenBank/DDBJ whole genome shotgun (WGS) entry which is preliminary data.</text>
</comment>
<dbReference type="PANTHER" id="PTHR11709:SF414">
    <property type="entry name" value="ADR239WP"/>
    <property type="match status" value="1"/>
</dbReference>
<feature type="domain" description="Plastocyanin-like" evidence="8">
    <location>
        <begin position="509"/>
        <end position="660"/>
    </location>
</feature>
<evidence type="ECO:0000256" key="5">
    <source>
        <dbReference type="SAM" id="MobiDB-lite"/>
    </source>
</evidence>
<dbReference type="PROSITE" id="PS00079">
    <property type="entry name" value="MULTICOPPER_OXIDASE1"/>
    <property type="match status" value="1"/>
</dbReference>
<dbReference type="InterPro" id="IPR008972">
    <property type="entry name" value="Cupredoxin"/>
</dbReference>
<dbReference type="Pfam" id="PF07732">
    <property type="entry name" value="Cu-oxidase_3"/>
    <property type="match status" value="1"/>
</dbReference>
<keyword evidence="6" id="KW-1133">Transmembrane helix</keyword>
<name>A0ABR3Y6D4_9PEZI</name>
<evidence type="ECO:0000259" key="9">
    <source>
        <dbReference type="Pfam" id="PF07732"/>
    </source>
</evidence>
<evidence type="ECO:0008006" key="12">
    <source>
        <dbReference type="Google" id="ProtNLM"/>
    </source>
</evidence>
<keyword evidence="4" id="KW-0186">Copper</keyword>
<keyword evidence="6" id="KW-0812">Transmembrane</keyword>
<dbReference type="InterPro" id="IPR045087">
    <property type="entry name" value="Cu-oxidase_fam"/>
</dbReference>
<feature type="region of interest" description="Disordered" evidence="5">
    <location>
        <begin position="680"/>
        <end position="700"/>
    </location>
</feature>
<dbReference type="PANTHER" id="PTHR11709">
    <property type="entry name" value="MULTI-COPPER OXIDASE"/>
    <property type="match status" value="1"/>
</dbReference>
<dbReference type="Pfam" id="PF00394">
    <property type="entry name" value="Cu-oxidase"/>
    <property type="match status" value="1"/>
</dbReference>
<keyword evidence="11" id="KW-1185">Reference proteome</keyword>
<dbReference type="Gene3D" id="2.60.40.420">
    <property type="entry name" value="Cupredoxins - blue copper proteins"/>
    <property type="match status" value="3"/>
</dbReference>